<dbReference type="Gene3D" id="1.10.10.1320">
    <property type="entry name" value="Anti-sigma factor, zinc-finger domain"/>
    <property type="match status" value="1"/>
</dbReference>
<feature type="domain" description="Putative zinc-finger" evidence="14">
    <location>
        <begin position="7"/>
        <end position="36"/>
    </location>
</feature>
<dbReference type="EMBL" id="FNEV01000002">
    <property type="protein sequence ID" value="SDJ16164.1"/>
    <property type="molecule type" value="Genomic_DNA"/>
</dbReference>
<evidence type="ECO:0000256" key="8">
    <source>
        <dbReference type="ARBA" id="ARBA00024438"/>
    </source>
</evidence>
<gene>
    <name evidence="15" type="ORF">SAMN04490247_1024</name>
</gene>
<dbReference type="PANTHER" id="PTHR37461:SF1">
    <property type="entry name" value="ANTI-SIGMA-K FACTOR RSKA"/>
    <property type="match status" value="1"/>
</dbReference>
<dbReference type="GO" id="GO:0005886">
    <property type="term" value="C:plasma membrane"/>
    <property type="evidence" value="ECO:0007669"/>
    <property type="project" value="UniProtKB-SubCell"/>
</dbReference>
<feature type="compositionally biased region" description="Basic and acidic residues" evidence="11">
    <location>
        <begin position="82"/>
        <end position="93"/>
    </location>
</feature>
<dbReference type="GO" id="GO:0016989">
    <property type="term" value="F:sigma factor antagonist activity"/>
    <property type="evidence" value="ECO:0007669"/>
    <property type="project" value="TreeGrafter"/>
</dbReference>
<evidence type="ECO:0000256" key="10">
    <source>
        <dbReference type="ARBA" id="ARBA00030803"/>
    </source>
</evidence>
<dbReference type="Proteomes" id="UP000199225">
    <property type="component" value="Unassembled WGS sequence"/>
</dbReference>
<reference evidence="16" key="1">
    <citation type="submission" date="2016-10" db="EMBL/GenBank/DDBJ databases">
        <authorList>
            <person name="Varghese N."/>
            <person name="Submissions S."/>
        </authorList>
    </citation>
    <scope>NUCLEOTIDE SEQUENCE [LARGE SCALE GENOMIC DNA]</scope>
    <source>
        <strain evidence="16">DSM 4771</strain>
    </source>
</reference>
<evidence type="ECO:0000256" key="12">
    <source>
        <dbReference type="SAM" id="Phobius"/>
    </source>
</evidence>
<dbReference type="InterPro" id="IPR027383">
    <property type="entry name" value="Znf_put"/>
</dbReference>
<evidence type="ECO:0000256" key="9">
    <source>
        <dbReference type="ARBA" id="ARBA00029829"/>
    </source>
</evidence>
<dbReference type="GO" id="GO:0006417">
    <property type="term" value="P:regulation of translation"/>
    <property type="evidence" value="ECO:0007669"/>
    <property type="project" value="TreeGrafter"/>
</dbReference>
<evidence type="ECO:0000256" key="1">
    <source>
        <dbReference type="ARBA" id="ARBA00004167"/>
    </source>
</evidence>
<evidence type="ECO:0000256" key="6">
    <source>
        <dbReference type="ARBA" id="ARBA00023136"/>
    </source>
</evidence>
<evidence type="ECO:0000259" key="14">
    <source>
        <dbReference type="Pfam" id="PF13490"/>
    </source>
</evidence>
<name>A0A1G8RGE1_9BACI</name>
<proteinExistence type="inferred from homology"/>
<dbReference type="InterPro" id="IPR018764">
    <property type="entry name" value="RskA_C"/>
</dbReference>
<accession>A0A1G8RGE1</accession>
<dbReference type="InterPro" id="IPR041916">
    <property type="entry name" value="Anti_sigma_zinc_sf"/>
</dbReference>
<dbReference type="STRING" id="86666.SAMN04490247_1024"/>
<dbReference type="Pfam" id="PF13490">
    <property type="entry name" value="zf-HC2"/>
    <property type="match status" value="1"/>
</dbReference>
<evidence type="ECO:0000256" key="11">
    <source>
        <dbReference type="SAM" id="MobiDB-lite"/>
    </source>
</evidence>
<keyword evidence="3" id="KW-1003">Cell membrane</keyword>
<dbReference type="OrthoDB" id="150725at2"/>
<comment type="subcellular location">
    <subcellularLocation>
        <location evidence="2">Cell membrane</location>
    </subcellularLocation>
    <subcellularLocation>
        <location evidence="1">Membrane</location>
        <topology evidence="1">Single-pass membrane protein</topology>
    </subcellularLocation>
</comment>
<evidence type="ECO:0000256" key="3">
    <source>
        <dbReference type="ARBA" id="ARBA00022475"/>
    </source>
</evidence>
<dbReference type="InterPro" id="IPR051474">
    <property type="entry name" value="Anti-sigma-K/W_factor"/>
</dbReference>
<organism evidence="15 16">
    <name type="scientific">Salimicrobium halophilum</name>
    <dbReference type="NCBI Taxonomy" id="86666"/>
    <lineage>
        <taxon>Bacteria</taxon>
        <taxon>Bacillati</taxon>
        <taxon>Bacillota</taxon>
        <taxon>Bacilli</taxon>
        <taxon>Bacillales</taxon>
        <taxon>Bacillaceae</taxon>
        <taxon>Salimicrobium</taxon>
    </lineage>
</organism>
<dbReference type="RefSeq" id="WP_093192698.1">
    <property type="nucleotide sequence ID" value="NZ_FNEV01000002.1"/>
</dbReference>
<evidence type="ECO:0000256" key="5">
    <source>
        <dbReference type="ARBA" id="ARBA00022989"/>
    </source>
</evidence>
<dbReference type="AlphaFoldDB" id="A0A1G8RGE1"/>
<protein>
    <recommendedName>
        <fullName evidence="8">Anti-sigma-W factor RsiW</fullName>
    </recommendedName>
    <alternativeName>
        <fullName evidence="10">Regulator of SigK</fullName>
    </alternativeName>
    <alternativeName>
        <fullName evidence="9">Sigma-K anti-sigma factor RskA</fullName>
    </alternativeName>
</protein>
<feature type="domain" description="Anti-sigma K factor RskA C-terminal" evidence="13">
    <location>
        <begin position="111"/>
        <end position="251"/>
    </location>
</feature>
<dbReference type="Pfam" id="PF10099">
    <property type="entry name" value="RskA_C"/>
    <property type="match status" value="1"/>
</dbReference>
<keyword evidence="4 12" id="KW-0812">Transmembrane</keyword>
<keyword evidence="5 12" id="KW-1133">Transmembrane helix</keyword>
<dbReference type="PANTHER" id="PTHR37461">
    <property type="entry name" value="ANTI-SIGMA-K FACTOR RSKA"/>
    <property type="match status" value="1"/>
</dbReference>
<evidence type="ECO:0000256" key="7">
    <source>
        <dbReference type="ARBA" id="ARBA00024353"/>
    </source>
</evidence>
<evidence type="ECO:0000313" key="16">
    <source>
        <dbReference type="Proteomes" id="UP000199225"/>
    </source>
</evidence>
<evidence type="ECO:0000256" key="4">
    <source>
        <dbReference type="ARBA" id="ARBA00022692"/>
    </source>
</evidence>
<evidence type="ECO:0000259" key="13">
    <source>
        <dbReference type="Pfam" id="PF10099"/>
    </source>
</evidence>
<evidence type="ECO:0000256" key="2">
    <source>
        <dbReference type="ARBA" id="ARBA00004236"/>
    </source>
</evidence>
<comment type="similarity">
    <text evidence="7">Belongs to the zinc-associated anti-sigma factor (ZAS) superfamily. Anti-sigma-W factor family.</text>
</comment>
<evidence type="ECO:0000313" key="15">
    <source>
        <dbReference type="EMBL" id="SDJ16164.1"/>
    </source>
</evidence>
<keyword evidence="6 12" id="KW-0472">Membrane</keyword>
<sequence length="257" mass="28358">MSDKRCDMLIDYFNGQLTDEEAKQFEEHLETCESCQAELDEWRSLTEDLPYLSEPVEPDTEMKGRVLSSIFEEEEGTSTDTGNKEQTVEREENMNEPALFQPKKKRNWAVWGLAAALAASLIGNAAFLTQWPATTTTEPEEEVVIDNLEQALTLQNPEGGEASGRASMVANNGEAQLVVQAEQLEPLSGDEAYQVWLLEEGQPVRAGTFVPNEEGTGAVTYPMDELQDGNWDTLAITKEPGPDSETPQGDIVLAAEI</sequence>
<feature type="region of interest" description="Disordered" evidence="11">
    <location>
        <begin position="70"/>
        <end position="96"/>
    </location>
</feature>
<feature type="transmembrane region" description="Helical" evidence="12">
    <location>
        <begin position="108"/>
        <end position="128"/>
    </location>
</feature>
<keyword evidence="16" id="KW-1185">Reference proteome</keyword>